<dbReference type="Proteomes" id="UP000269221">
    <property type="component" value="Unassembled WGS sequence"/>
</dbReference>
<dbReference type="AlphaFoldDB" id="A0A3M0IJA2"/>
<dbReference type="EMBL" id="QRBI01000344">
    <property type="protein sequence ID" value="RMB88200.1"/>
    <property type="molecule type" value="Genomic_DNA"/>
</dbReference>
<protein>
    <submittedName>
        <fullName evidence="1">Uncharacterized protein</fullName>
    </submittedName>
</protein>
<accession>A0A3M0IJA2</accession>
<evidence type="ECO:0000313" key="1">
    <source>
        <dbReference type="EMBL" id="RMB88200.1"/>
    </source>
</evidence>
<evidence type="ECO:0000313" key="2">
    <source>
        <dbReference type="Proteomes" id="UP000269221"/>
    </source>
</evidence>
<reference evidence="1 2" key="1">
    <citation type="submission" date="2018-07" db="EMBL/GenBank/DDBJ databases">
        <title>A high quality draft genome assembly of the barn swallow (H. rustica rustica).</title>
        <authorList>
            <person name="Formenti G."/>
            <person name="Chiara M."/>
            <person name="Poveda L."/>
            <person name="Francoijs K.-J."/>
            <person name="Bonisoli-Alquati A."/>
            <person name="Canova L."/>
            <person name="Gianfranceschi L."/>
            <person name="Horner D.S."/>
            <person name="Saino N."/>
        </authorList>
    </citation>
    <scope>NUCLEOTIDE SEQUENCE [LARGE SCALE GENOMIC DNA]</scope>
    <source>
        <strain evidence="1">Chelidonia</strain>
        <tissue evidence="1">Blood</tissue>
    </source>
</reference>
<comment type="caution">
    <text evidence="1">The sequence shown here is derived from an EMBL/GenBank/DDBJ whole genome shotgun (WGS) entry which is preliminary data.</text>
</comment>
<gene>
    <name evidence="1" type="ORF">DUI87_35423</name>
</gene>
<proteinExistence type="predicted"/>
<keyword evidence="2" id="KW-1185">Reference proteome</keyword>
<sequence length="165" mass="18048">MEEGPTIGFWPGDGGDGIPERLRSWKWDPGGDEILDEIPVEMSSQWRWPLDVVVHEGSRWPLDVVVHEGSRWPLDVVAQGVLQEVQVAGNGGPGGPGEVQVGPGGPGDLDMVAQEGSMWPLDMAAHEVFRWPRGSYKGSRWPEMVARESPGDLDMVAQEVQEGSR</sequence>
<organism evidence="1 2">
    <name type="scientific">Hirundo rustica rustica</name>
    <dbReference type="NCBI Taxonomy" id="333673"/>
    <lineage>
        <taxon>Eukaryota</taxon>
        <taxon>Metazoa</taxon>
        <taxon>Chordata</taxon>
        <taxon>Craniata</taxon>
        <taxon>Vertebrata</taxon>
        <taxon>Euteleostomi</taxon>
        <taxon>Archelosauria</taxon>
        <taxon>Archosauria</taxon>
        <taxon>Dinosauria</taxon>
        <taxon>Saurischia</taxon>
        <taxon>Theropoda</taxon>
        <taxon>Coelurosauria</taxon>
        <taxon>Aves</taxon>
        <taxon>Neognathae</taxon>
        <taxon>Neoaves</taxon>
        <taxon>Telluraves</taxon>
        <taxon>Australaves</taxon>
        <taxon>Passeriformes</taxon>
        <taxon>Sylvioidea</taxon>
        <taxon>Hirundinidae</taxon>
        <taxon>Hirundo</taxon>
    </lineage>
</organism>
<name>A0A3M0IJA2_HIRRU</name>